<accession>A0A7C2NVF8</accession>
<proteinExistence type="predicted"/>
<comment type="caution">
    <text evidence="2">The sequence shown here is derived from an EMBL/GenBank/DDBJ whole genome shotgun (WGS) entry which is preliminary data.</text>
</comment>
<feature type="domain" description="Putative restriction endonuclease" evidence="1">
    <location>
        <begin position="13"/>
        <end position="180"/>
    </location>
</feature>
<organism evidence="2">
    <name type="scientific">Schlesneria paludicola</name>
    <dbReference type="NCBI Taxonomy" id="360056"/>
    <lineage>
        <taxon>Bacteria</taxon>
        <taxon>Pseudomonadati</taxon>
        <taxon>Planctomycetota</taxon>
        <taxon>Planctomycetia</taxon>
        <taxon>Planctomycetales</taxon>
        <taxon>Planctomycetaceae</taxon>
        <taxon>Schlesneria</taxon>
    </lineage>
</organism>
<keyword evidence="2" id="KW-0378">Hydrolase</keyword>
<dbReference type="AlphaFoldDB" id="A0A7C2NVF8"/>
<keyword evidence="2" id="KW-0540">Nuclease</keyword>
<dbReference type="SUPFAM" id="SSF52980">
    <property type="entry name" value="Restriction endonuclease-like"/>
    <property type="match status" value="1"/>
</dbReference>
<evidence type="ECO:0000313" key="2">
    <source>
        <dbReference type="EMBL" id="HEN14390.1"/>
    </source>
</evidence>
<gene>
    <name evidence="2" type="ORF">ENQ76_02835</name>
</gene>
<dbReference type="GO" id="GO:0004519">
    <property type="term" value="F:endonuclease activity"/>
    <property type="evidence" value="ECO:0007669"/>
    <property type="project" value="UniProtKB-KW"/>
</dbReference>
<dbReference type="InterPro" id="IPR012296">
    <property type="entry name" value="Nuclease_put_TT1808"/>
</dbReference>
<protein>
    <submittedName>
        <fullName evidence="2">Uma2 family endonuclease</fullName>
    </submittedName>
</protein>
<dbReference type="EMBL" id="DSOK01000090">
    <property type="protein sequence ID" value="HEN14390.1"/>
    <property type="molecule type" value="Genomic_DNA"/>
</dbReference>
<dbReference type="InterPro" id="IPR011335">
    <property type="entry name" value="Restrct_endonuc-II-like"/>
</dbReference>
<reference evidence="2" key="1">
    <citation type="journal article" date="2020" name="mSystems">
        <title>Genome- and Community-Level Interaction Insights into Carbon Utilization and Element Cycling Functions of Hydrothermarchaeota in Hydrothermal Sediment.</title>
        <authorList>
            <person name="Zhou Z."/>
            <person name="Liu Y."/>
            <person name="Xu W."/>
            <person name="Pan J."/>
            <person name="Luo Z.H."/>
            <person name="Li M."/>
        </authorList>
    </citation>
    <scope>NUCLEOTIDE SEQUENCE [LARGE SCALE GENOMIC DNA]</scope>
    <source>
        <strain evidence="2">SpSt-339</strain>
    </source>
</reference>
<dbReference type="InterPro" id="IPR008538">
    <property type="entry name" value="Uma2"/>
</dbReference>
<dbReference type="PANTHER" id="PTHR34107">
    <property type="entry name" value="SLL0198 PROTEIN-RELATED"/>
    <property type="match status" value="1"/>
</dbReference>
<keyword evidence="2" id="KW-0255">Endonuclease</keyword>
<evidence type="ECO:0000259" key="1">
    <source>
        <dbReference type="Pfam" id="PF05685"/>
    </source>
</evidence>
<dbReference type="CDD" id="cd06260">
    <property type="entry name" value="DUF820-like"/>
    <property type="match status" value="1"/>
</dbReference>
<dbReference type="PANTHER" id="PTHR34107:SF4">
    <property type="entry name" value="SLL1222 PROTEIN"/>
    <property type="match status" value="1"/>
</dbReference>
<name>A0A7C2NVF8_9PLAN</name>
<sequence length="193" mass="21102">MAIANPVDLEALFDQLATMDGKAEIIDGELVPMAATGPWPGYAGDMVFVSLHQYAKRTKTGVTVSDNKIFRVNLPRRKSFSPDAAYHVGTSRPMKHYDGAPVFAVEVRSSGGYGPSAERERANKRADYFAAGTLVVWDVDLLSRDVVKVYRADAPESPTIFRQGEVAHAEPAVPCWSMPVDDLLPEGWTHPLA</sequence>
<dbReference type="Gene3D" id="3.90.1570.10">
    <property type="entry name" value="tt1808, chain A"/>
    <property type="match status" value="1"/>
</dbReference>
<dbReference type="Pfam" id="PF05685">
    <property type="entry name" value="Uma2"/>
    <property type="match status" value="1"/>
</dbReference>